<evidence type="ECO:0000313" key="2">
    <source>
        <dbReference type="Proteomes" id="UP000002382"/>
    </source>
</evidence>
<dbReference type="RefSeq" id="WP_015868637.1">
    <property type="nucleotide sequence ID" value="NC_012785.1"/>
</dbReference>
<dbReference type="STRING" id="521045.Kole_1288"/>
<protein>
    <recommendedName>
        <fullName evidence="3">Glycosyl transferase group 1</fullName>
    </recommendedName>
</protein>
<dbReference type="KEGG" id="kol:Kole_1288"/>
<keyword evidence="2" id="KW-1185">Reference proteome</keyword>
<dbReference type="Proteomes" id="UP000002382">
    <property type="component" value="Chromosome"/>
</dbReference>
<dbReference type="SUPFAM" id="SSF53756">
    <property type="entry name" value="UDP-Glycosyltransferase/glycogen phosphorylase"/>
    <property type="match status" value="1"/>
</dbReference>
<dbReference type="HOGENOM" id="CLU_766794_0_0_0"/>
<dbReference type="Gene3D" id="3.40.50.2000">
    <property type="entry name" value="Glycogen Phosphorylase B"/>
    <property type="match status" value="1"/>
</dbReference>
<dbReference type="AlphaFoldDB" id="C5CDB9"/>
<reference evidence="1 2" key="2">
    <citation type="journal article" date="2011" name="J. Bacteriol.">
        <title>Genome Sequence of Kosmotoga olearia Strain TBF 19.5.1, a Thermophilic Bacterium with a Wide Growth Temperature Range, Isolated from the Troll B Oil Platform in the North Sea.</title>
        <authorList>
            <person name="Swithers K.S."/>
            <person name="Dipippo J.L."/>
            <person name="Bruce D.C."/>
            <person name="Detter C."/>
            <person name="Tapia R."/>
            <person name="Han S."/>
            <person name="Goodwin L.A."/>
            <person name="Han J."/>
            <person name="Woyke T."/>
            <person name="Pitluck S."/>
            <person name="Pennacchio L."/>
            <person name="Nolan M."/>
            <person name="Mikhailova N."/>
            <person name="Land M.L."/>
            <person name="Nesbo C.L."/>
            <person name="Gogarten J.P."/>
            <person name="Noll K.M."/>
        </authorList>
    </citation>
    <scope>NUCLEOTIDE SEQUENCE [LARGE SCALE GENOMIC DNA]</scope>
    <source>
        <strain evidence="2">ATCC BAA-1733 / DSM 21960 / TBF 19.5.1</strain>
    </source>
</reference>
<name>C5CDB9_KOSOT</name>
<organism evidence="1 2">
    <name type="scientific">Kosmotoga olearia (strain ATCC BAA-1733 / DSM 21960 / TBF 19.5.1)</name>
    <dbReference type="NCBI Taxonomy" id="521045"/>
    <lineage>
        <taxon>Bacteria</taxon>
        <taxon>Thermotogati</taxon>
        <taxon>Thermotogota</taxon>
        <taxon>Thermotogae</taxon>
        <taxon>Kosmotogales</taxon>
        <taxon>Kosmotogaceae</taxon>
        <taxon>Kosmotoga</taxon>
    </lineage>
</organism>
<evidence type="ECO:0008006" key="3">
    <source>
        <dbReference type="Google" id="ProtNLM"/>
    </source>
</evidence>
<dbReference type="OrthoDB" id="49680at2"/>
<gene>
    <name evidence="1" type="ordered locus">Kole_1288</name>
</gene>
<accession>C5CDB9</accession>
<evidence type="ECO:0000313" key="1">
    <source>
        <dbReference type="EMBL" id="ACR79982.1"/>
    </source>
</evidence>
<reference evidence="1 2" key="1">
    <citation type="submission" date="2009-06" db="EMBL/GenBank/DDBJ databases">
        <title>Complete sequence of Thermotogales bacterium TBF 19.5.1.</title>
        <authorList>
            <consortium name="US DOE Joint Genome Institute"/>
            <person name="Lucas S."/>
            <person name="Copeland A."/>
            <person name="Lapidus A."/>
            <person name="Glavina del Rio T."/>
            <person name="Tice H."/>
            <person name="Bruce D."/>
            <person name="Goodwin L."/>
            <person name="Pitluck S."/>
            <person name="Chertkov O."/>
            <person name="Brettin T."/>
            <person name="Detter J.C."/>
            <person name="Han C."/>
            <person name="Schmutz J."/>
            <person name="Larimer F."/>
            <person name="Land M."/>
            <person name="Hauser L."/>
            <person name="Kyrpides N."/>
            <person name="Ovchinnikova G."/>
            <person name="Noll K."/>
        </authorList>
    </citation>
    <scope>NUCLEOTIDE SEQUENCE [LARGE SCALE GENOMIC DNA]</scope>
    <source>
        <strain evidence="2">ATCC BAA-1733 / DSM 21960 / TBF 19.5.1</strain>
    </source>
</reference>
<sequence length="361" mass="42476">MKRIAVLSCHPSYDYRIKRHIVSLLHLGYYVTYFNISTENTPTFMVNDNRFEFKHYHISGKRDYGNIFSTFRTISKSLKGYDYFFVQDPILLPLFSFRRSVNGKIVVDIHEKIGGTMSKIEFLFLKSLHHKLSRSCVTAIRGQKYLENKFDHVFVFDNLPMKEDFEFKDMNKSVTRKKTVVYAGMITEEHRFMLKTLDVFELLLQSGEFQTILIGKIANRPGKNRIKKRIEDLQNKFPDDLKFLGSVDHKIVAKIILQSDFGFNLLDFPESEIISPNKNYEYLIGGCVLVTDHSRFSIKIPKEVMLLVGKRASPEEIYQKVSSIAKNESKLRYLQNLSRSYVLENNLYWENYFAYYRKIFS</sequence>
<proteinExistence type="predicted"/>
<dbReference type="EMBL" id="CP001634">
    <property type="protein sequence ID" value="ACR79982.1"/>
    <property type="molecule type" value="Genomic_DNA"/>
</dbReference>